<evidence type="ECO:0000256" key="8">
    <source>
        <dbReference type="ARBA" id="ARBA00048679"/>
    </source>
</evidence>
<dbReference type="SUPFAM" id="SSF56112">
    <property type="entry name" value="Protein kinase-like (PK-like)"/>
    <property type="match status" value="1"/>
</dbReference>
<dbReference type="KEGG" id="can:Cyan10605_0253"/>
<evidence type="ECO:0000256" key="9">
    <source>
        <dbReference type="PROSITE-ProRule" id="PRU10141"/>
    </source>
</evidence>
<evidence type="ECO:0000256" key="10">
    <source>
        <dbReference type="SAM" id="MobiDB-lite"/>
    </source>
</evidence>
<comment type="catalytic activity">
    <reaction evidence="8">
        <text>L-seryl-[protein] + ATP = O-phospho-L-seryl-[protein] + ADP + H(+)</text>
        <dbReference type="Rhea" id="RHEA:17989"/>
        <dbReference type="Rhea" id="RHEA-COMP:9863"/>
        <dbReference type="Rhea" id="RHEA-COMP:11604"/>
        <dbReference type="ChEBI" id="CHEBI:15378"/>
        <dbReference type="ChEBI" id="CHEBI:29999"/>
        <dbReference type="ChEBI" id="CHEBI:30616"/>
        <dbReference type="ChEBI" id="CHEBI:83421"/>
        <dbReference type="ChEBI" id="CHEBI:456216"/>
        <dbReference type="EC" id="2.7.11.1"/>
    </reaction>
</comment>
<reference evidence="13" key="1">
    <citation type="journal article" date="2013" name="Proc. Natl. Acad. Sci. U.S.A.">
        <title>Improving the coverage of the cyanobacterial phylum using diversity-driven genome sequencing.</title>
        <authorList>
            <person name="Shih P.M."/>
            <person name="Wu D."/>
            <person name="Latifi A."/>
            <person name="Axen S.D."/>
            <person name="Fewer D.P."/>
            <person name="Talla E."/>
            <person name="Calteau A."/>
            <person name="Cai F."/>
            <person name="Tandeau de Marsac N."/>
            <person name="Rippka R."/>
            <person name="Herdman M."/>
            <person name="Sivonen K."/>
            <person name="Coursin T."/>
            <person name="Laurent T."/>
            <person name="Goodwin L."/>
            <person name="Nolan M."/>
            <person name="Davenport K.W."/>
            <person name="Han C.S."/>
            <person name="Rubin E.M."/>
            <person name="Eisen J.A."/>
            <person name="Woyke T."/>
            <person name="Gugger M."/>
            <person name="Kerfeld C.A."/>
        </authorList>
    </citation>
    <scope>NUCLEOTIDE SEQUENCE [LARGE SCALE GENOMIC DNA]</scope>
    <source>
        <strain evidence="13">PCC 10605</strain>
    </source>
</reference>
<evidence type="ECO:0000256" key="3">
    <source>
        <dbReference type="ARBA" id="ARBA00022679"/>
    </source>
</evidence>
<evidence type="ECO:0000256" key="4">
    <source>
        <dbReference type="ARBA" id="ARBA00022741"/>
    </source>
</evidence>
<keyword evidence="3" id="KW-0808">Transferase</keyword>
<feature type="compositionally biased region" description="Polar residues" evidence="10">
    <location>
        <begin position="466"/>
        <end position="500"/>
    </location>
</feature>
<feature type="compositionally biased region" description="Low complexity" evidence="10">
    <location>
        <begin position="501"/>
        <end position="513"/>
    </location>
</feature>
<keyword evidence="5 12" id="KW-0418">Kinase</keyword>
<dbReference type="eggNOG" id="COG0515">
    <property type="taxonomic scope" value="Bacteria"/>
</dbReference>
<feature type="binding site" evidence="9">
    <location>
        <position position="44"/>
    </location>
    <ligand>
        <name>ATP</name>
        <dbReference type="ChEBI" id="CHEBI:30616"/>
    </ligand>
</feature>
<dbReference type="Proteomes" id="UP000010480">
    <property type="component" value="Chromosome"/>
</dbReference>
<evidence type="ECO:0000256" key="1">
    <source>
        <dbReference type="ARBA" id="ARBA00012513"/>
    </source>
</evidence>
<evidence type="ECO:0000256" key="5">
    <source>
        <dbReference type="ARBA" id="ARBA00022777"/>
    </source>
</evidence>
<dbReference type="InterPro" id="IPR000719">
    <property type="entry name" value="Prot_kinase_dom"/>
</dbReference>
<dbReference type="PANTHER" id="PTHR24363:SF0">
    <property type="entry name" value="SERINE_THREONINE KINASE LIKE DOMAIN CONTAINING 1"/>
    <property type="match status" value="1"/>
</dbReference>
<evidence type="ECO:0000256" key="7">
    <source>
        <dbReference type="ARBA" id="ARBA00047899"/>
    </source>
</evidence>
<protein>
    <recommendedName>
        <fullName evidence="1">non-specific serine/threonine protein kinase</fullName>
        <ecNumber evidence="1">2.7.11.1</ecNumber>
    </recommendedName>
</protein>
<accession>K9Z1Y8</accession>
<feature type="region of interest" description="Disordered" evidence="10">
    <location>
        <begin position="321"/>
        <end position="371"/>
    </location>
</feature>
<dbReference type="PROSITE" id="PS00108">
    <property type="entry name" value="PROTEIN_KINASE_ST"/>
    <property type="match status" value="1"/>
</dbReference>
<dbReference type="InterPro" id="IPR008271">
    <property type="entry name" value="Ser/Thr_kinase_AS"/>
</dbReference>
<evidence type="ECO:0000256" key="6">
    <source>
        <dbReference type="ARBA" id="ARBA00022840"/>
    </source>
</evidence>
<dbReference type="PROSITE" id="PS00107">
    <property type="entry name" value="PROTEIN_KINASE_ATP"/>
    <property type="match status" value="1"/>
</dbReference>
<evidence type="ECO:0000313" key="12">
    <source>
        <dbReference type="EMBL" id="AFZ52403.1"/>
    </source>
</evidence>
<organism evidence="12 13">
    <name type="scientific">Cyanobacterium aponinum (strain PCC 10605)</name>
    <dbReference type="NCBI Taxonomy" id="755178"/>
    <lineage>
        <taxon>Bacteria</taxon>
        <taxon>Bacillati</taxon>
        <taxon>Cyanobacteriota</taxon>
        <taxon>Cyanophyceae</taxon>
        <taxon>Oscillatoriophycideae</taxon>
        <taxon>Chroococcales</taxon>
        <taxon>Geminocystaceae</taxon>
        <taxon>Cyanobacterium</taxon>
    </lineage>
</organism>
<dbReference type="PATRIC" id="fig|755178.3.peg.262"/>
<comment type="catalytic activity">
    <reaction evidence="7">
        <text>L-threonyl-[protein] + ATP = O-phospho-L-threonyl-[protein] + ADP + H(+)</text>
        <dbReference type="Rhea" id="RHEA:46608"/>
        <dbReference type="Rhea" id="RHEA-COMP:11060"/>
        <dbReference type="Rhea" id="RHEA-COMP:11605"/>
        <dbReference type="ChEBI" id="CHEBI:15378"/>
        <dbReference type="ChEBI" id="CHEBI:30013"/>
        <dbReference type="ChEBI" id="CHEBI:30616"/>
        <dbReference type="ChEBI" id="CHEBI:61977"/>
        <dbReference type="ChEBI" id="CHEBI:456216"/>
        <dbReference type="EC" id="2.7.11.1"/>
    </reaction>
</comment>
<feature type="domain" description="Protein kinase" evidence="11">
    <location>
        <begin position="13"/>
        <end position="273"/>
    </location>
</feature>
<dbReference type="AlphaFoldDB" id="K9Z1Y8"/>
<dbReference type="eggNOG" id="COG3064">
    <property type="taxonomic scope" value="Bacteria"/>
</dbReference>
<dbReference type="HOGENOM" id="CLU_000288_135_5_3"/>
<name>K9Z1Y8_CYAAP</name>
<keyword evidence="13" id="KW-1185">Reference proteome</keyword>
<dbReference type="Pfam" id="PF00069">
    <property type="entry name" value="Pkinase"/>
    <property type="match status" value="1"/>
</dbReference>
<dbReference type="GO" id="GO:0004674">
    <property type="term" value="F:protein serine/threonine kinase activity"/>
    <property type="evidence" value="ECO:0007669"/>
    <property type="project" value="UniProtKB-KW"/>
</dbReference>
<evidence type="ECO:0000259" key="11">
    <source>
        <dbReference type="PROSITE" id="PS50011"/>
    </source>
</evidence>
<dbReference type="STRING" id="755178.Cyan10605_0253"/>
<dbReference type="CDD" id="cd14014">
    <property type="entry name" value="STKc_PknB_like"/>
    <property type="match status" value="1"/>
</dbReference>
<feature type="compositionally biased region" description="Polar residues" evidence="10">
    <location>
        <begin position="339"/>
        <end position="371"/>
    </location>
</feature>
<dbReference type="EC" id="2.7.11.1" evidence="1"/>
<keyword evidence="4 9" id="KW-0547">Nucleotide-binding</keyword>
<proteinExistence type="predicted"/>
<dbReference type="EMBL" id="CP003947">
    <property type="protein sequence ID" value="AFZ52403.1"/>
    <property type="molecule type" value="Genomic_DNA"/>
</dbReference>
<feature type="region of interest" description="Disordered" evidence="10">
    <location>
        <begin position="424"/>
        <end position="513"/>
    </location>
</feature>
<dbReference type="PROSITE" id="PS50011">
    <property type="entry name" value="PROTEIN_KINASE_DOM"/>
    <property type="match status" value="1"/>
</dbReference>
<dbReference type="SMART" id="SM00220">
    <property type="entry name" value="S_TKc"/>
    <property type="match status" value="1"/>
</dbReference>
<sequence>MIVEMDSLIAGRYQIINTLGKGGFGETFLARDTHLPSQRLIVIKRLRQVNSNHNVSADVISDLFQKEAQVLEELGQNCPQIPTLYAYFVENNQFYLVQEYIEGTSLADLGIINSSQCRNILTSLLQTLQFIHSQKIIHRDIKPENIIIRHRDGVPILIDFGAVKETMGTVALSSGSMVSSVVVGTKGFMPPEQSTGRTVYSSDLYALALTMIYSLTGKYPIEFPSNSLNGQLEWTNYVPDIDPQLQEVLSRASKIDLSQRYATAKEMLQDLCLSEIQTVAVIPQGREIPDKLPLHSPRNSNSEINSPTVAIPVDYNSMSGTPTPVQPNIKPEIKPVNNPVYSQENSPSHPVTKPKNFSQPISQPSYSSDTYTQENYQKNNWIPLVISAIIAGVLVSAGFLITEYIQQTQAQLAQIEQEKAETEARLAQEQKMREEEAQRRAEAEKQRQQAELERIRAEQLRRQAEVESQNNAITTDISNPENMVNTGDSADNQTDATSVDNAENTTPNTTNTLNADSAVSALQEFYNLVSQKNYDRARQFFANPNNLDPSFFNQFAQVTVEELKVVNQNENLITLEGKNTYLYKDGTKQKEKRNFTIEMIDGNLKLTNSAFLEVLDKRK</sequence>
<keyword evidence="2 12" id="KW-0723">Serine/threonine-protein kinase</keyword>
<keyword evidence="6 9" id="KW-0067">ATP-binding</keyword>
<dbReference type="GO" id="GO:0005524">
    <property type="term" value="F:ATP binding"/>
    <property type="evidence" value="ECO:0007669"/>
    <property type="project" value="UniProtKB-UniRule"/>
</dbReference>
<evidence type="ECO:0000313" key="13">
    <source>
        <dbReference type="Proteomes" id="UP000010480"/>
    </source>
</evidence>
<feature type="compositionally biased region" description="Basic and acidic residues" evidence="10">
    <location>
        <begin position="424"/>
        <end position="465"/>
    </location>
</feature>
<evidence type="ECO:0000256" key="2">
    <source>
        <dbReference type="ARBA" id="ARBA00022527"/>
    </source>
</evidence>
<dbReference type="PANTHER" id="PTHR24363">
    <property type="entry name" value="SERINE/THREONINE PROTEIN KINASE"/>
    <property type="match status" value="1"/>
</dbReference>
<dbReference type="Gene3D" id="1.10.510.10">
    <property type="entry name" value="Transferase(Phosphotransferase) domain 1"/>
    <property type="match status" value="1"/>
</dbReference>
<gene>
    <name evidence="12" type="ordered locus">Cyan10605_0253</name>
</gene>
<dbReference type="InterPro" id="IPR011009">
    <property type="entry name" value="Kinase-like_dom_sf"/>
</dbReference>
<dbReference type="InterPro" id="IPR017441">
    <property type="entry name" value="Protein_kinase_ATP_BS"/>
</dbReference>